<dbReference type="FunFam" id="4.10.1250.10:FF:000002">
    <property type="entry name" value="Aminomethyltransferase"/>
    <property type="match status" value="1"/>
</dbReference>
<reference evidence="14" key="4">
    <citation type="submission" date="2025-09" db="UniProtKB">
        <authorList>
            <consortium name="Ensembl"/>
        </authorList>
    </citation>
    <scope>IDENTIFICATION</scope>
</reference>
<keyword evidence="5 11" id="KW-0032">Aminotransferase</keyword>
<dbReference type="NCBIfam" id="NF001567">
    <property type="entry name" value="PRK00389.1"/>
    <property type="match status" value="1"/>
</dbReference>
<evidence type="ECO:0000256" key="2">
    <source>
        <dbReference type="ARBA" id="ARBA00004173"/>
    </source>
</evidence>
<comment type="similarity">
    <text evidence="3 11">Belongs to the GcvT family.</text>
</comment>
<evidence type="ECO:0000313" key="14">
    <source>
        <dbReference type="Ensembl" id="ENSCINP00000036541.1"/>
    </source>
</evidence>
<dbReference type="GO" id="GO:0008483">
    <property type="term" value="F:transaminase activity"/>
    <property type="evidence" value="ECO:0007669"/>
    <property type="project" value="UniProtKB-KW"/>
</dbReference>
<proteinExistence type="inferred from homology"/>
<evidence type="ECO:0000256" key="5">
    <source>
        <dbReference type="ARBA" id="ARBA00022576"/>
    </source>
</evidence>
<evidence type="ECO:0000256" key="11">
    <source>
        <dbReference type="RuleBase" id="RU003981"/>
    </source>
</evidence>
<evidence type="ECO:0000313" key="15">
    <source>
        <dbReference type="Proteomes" id="UP000008144"/>
    </source>
</evidence>
<evidence type="ECO:0000259" key="13">
    <source>
        <dbReference type="Pfam" id="PF08669"/>
    </source>
</evidence>
<protein>
    <recommendedName>
        <fullName evidence="11">Aminomethyltransferase</fullName>
        <ecNumber evidence="11">2.1.2.10</ecNumber>
    </recommendedName>
    <alternativeName>
        <fullName evidence="11">Glycine cleavage system T protein</fullName>
    </alternativeName>
</protein>
<evidence type="ECO:0000256" key="7">
    <source>
        <dbReference type="ARBA" id="ARBA00022946"/>
    </source>
</evidence>
<evidence type="ECO:0000256" key="1">
    <source>
        <dbReference type="ARBA" id="ARBA00003631"/>
    </source>
</evidence>
<dbReference type="FunCoup" id="H2Y3Q6">
    <property type="interactions" value="10"/>
</dbReference>
<dbReference type="HOGENOM" id="CLU_007884_10_0_1"/>
<keyword evidence="15" id="KW-1185">Reference proteome</keyword>
<feature type="domain" description="GCVT N-terminal" evidence="12">
    <location>
        <begin position="6"/>
        <end position="262"/>
    </location>
</feature>
<comment type="catalytic activity">
    <reaction evidence="9 11">
        <text>N(6)-[(R)-S(8)-aminomethyldihydrolipoyl]-L-lysyl-[protein] + (6S)-5,6,7,8-tetrahydrofolate = N(6)-[(R)-dihydrolipoyl]-L-lysyl-[protein] + (6R)-5,10-methylene-5,6,7,8-tetrahydrofolate + NH4(+)</text>
        <dbReference type="Rhea" id="RHEA:16945"/>
        <dbReference type="Rhea" id="RHEA-COMP:10475"/>
        <dbReference type="Rhea" id="RHEA-COMP:10492"/>
        <dbReference type="ChEBI" id="CHEBI:15636"/>
        <dbReference type="ChEBI" id="CHEBI:28938"/>
        <dbReference type="ChEBI" id="CHEBI:57453"/>
        <dbReference type="ChEBI" id="CHEBI:83100"/>
        <dbReference type="ChEBI" id="CHEBI:83143"/>
        <dbReference type="EC" id="2.1.2.10"/>
    </reaction>
</comment>
<dbReference type="Proteomes" id="UP000008144">
    <property type="component" value="Chromosome 8"/>
</dbReference>
<dbReference type="FunFam" id="3.30.70.1400:FF:000001">
    <property type="entry name" value="Aminomethyltransferase"/>
    <property type="match status" value="1"/>
</dbReference>
<evidence type="ECO:0000259" key="12">
    <source>
        <dbReference type="Pfam" id="PF01571"/>
    </source>
</evidence>
<keyword evidence="8 11" id="KW-0496">Mitochondrion</keyword>
<dbReference type="InterPro" id="IPR029043">
    <property type="entry name" value="GcvT/YgfZ_C"/>
</dbReference>
<reference evidence="14" key="2">
    <citation type="journal article" date="2008" name="Genome Biol.">
        <title>Improved genome assembly and evidence-based global gene model set for the chordate Ciona intestinalis: new insight into intron and operon populations.</title>
        <authorList>
            <person name="Satou Y."/>
            <person name="Mineta K."/>
            <person name="Ogasawara M."/>
            <person name="Sasakura Y."/>
            <person name="Shoguchi E."/>
            <person name="Ueno K."/>
            <person name="Yamada L."/>
            <person name="Matsumoto J."/>
            <person name="Wasserscheid J."/>
            <person name="Dewar K."/>
            <person name="Wiley G.B."/>
            <person name="Macmil S.L."/>
            <person name="Roe B.A."/>
            <person name="Zeller R.W."/>
            <person name="Hastings K.E."/>
            <person name="Lemaire P."/>
            <person name="Lindquist E."/>
            <person name="Endo T."/>
            <person name="Hotta K."/>
            <person name="Inaba K."/>
        </authorList>
    </citation>
    <scope>NUCLEOTIDE SEQUENCE [LARGE SCALE GENOMIC DNA]</scope>
    <source>
        <strain evidence="14">wild type</strain>
    </source>
</reference>
<dbReference type="OMA" id="MPVQYPA"/>
<dbReference type="InterPro" id="IPR006222">
    <property type="entry name" value="GCVT_N"/>
</dbReference>
<dbReference type="Gene3D" id="2.40.30.110">
    <property type="entry name" value="Aminomethyltransferase beta-barrel domains"/>
    <property type="match status" value="1"/>
</dbReference>
<reference evidence="15" key="1">
    <citation type="journal article" date="2002" name="Science">
        <title>The draft genome of Ciona intestinalis: insights into chordate and vertebrate origins.</title>
        <authorList>
            <person name="Dehal P."/>
            <person name="Satou Y."/>
            <person name="Campbell R.K."/>
            <person name="Chapman J."/>
            <person name="Degnan B."/>
            <person name="De Tomaso A."/>
            <person name="Davidson B."/>
            <person name="Di Gregorio A."/>
            <person name="Gelpke M."/>
            <person name="Goodstein D.M."/>
            <person name="Harafuji N."/>
            <person name="Hastings K.E."/>
            <person name="Ho I."/>
            <person name="Hotta K."/>
            <person name="Huang W."/>
            <person name="Kawashima T."/>
            <person name="Lemaire P."/>
            <person name="Martinez D."/>
            <person name="Meinertzhagen I.A."/>
            <person name="Necula S."/>
            <person name="Nonaka M."/>
            <person name="Putnam N."/>
            <person name="Rash S."/>
            <person name="Saiga H."/>
            <person name="Satake M."/>
            <person name="Terry A."/>
            <person name="Yamada L."/>
            <person name="Wang H.G."/>
            <person name="Awazu S."/>
            <person name="Azumi K."/>
            <person name="Boore J."/>
            <person name="Branno M."/>
            <person name="Chin-Bow S."/>
            <person name="DeSantis R."/>
            <person name="Doyle S."/>
            <person name="Francino P."/>
            <person name="Keys D.N."/>
            <person name="Haga S."/>
            <person name="Hayashi H."/>
            <person name="Hino K."/>
            <person name="Imai K.S."/>
            <person name="Inaba K."/>
            <person name="Kano S."/>
            <person name="Kobayashi K."/>
            <person name="Kobayashi M."/>
            <person name="Lee B.I."/>
            <person name="Makabe K.W."/>
            <person name="Manohar C."/>
            <person name="Matassi G."/>
            <person name="Medina M."/>
            <person name="Mochizuki Y."/>
            <person name="Mount S."/>
            <person name="Morishita T."/>
            <person name="Miura S."/>
            <person name="Nakayama A."/>
            <person name="Nishizaka S."/>
            <person name="Nomoto H."/>
            <person name="Ohta F."/>
            <person name="Oishi K."/>
            <person name="Rigoutsos I."/>
            <person name="Sano M."/>
            <person name="Sasaki A."/>
            <person name="Sasakura Y."/>
            <person name="Shoguchi E."/>
            <person name="Shin-i T."/>
            <person name="Spagnuolo A."/>
            <person name="Stainier D."/>
            <person name="Suzuki M.M."/>
            <person name="Tassy O."/>
            <person name="Takatori N."/>
            <person name="Tokuoka M."/>
            <person name="Yagi K."/>
            <person name="Yoshizaki F."/>
            <person name="Wada S."/>
            <person name="Zhang C."/>
            <person name="Hyatt P.D."/>
            <person name="Larimer F."/>
            <person name="Detter C."/>
            <person name="Doggett N."/>
            <person name="Glavina T."/>
            <person name="Hawkins T."/>
            <person name="Richardson P."/>
            <person name="Lucas S."/>
            <person name="Kohara Y."/>
            <person name="Levine M."/>
            <person name="Satoh N."/>
            <person name="Rokhsar D.S."/>
        </authorList>
    </citation>
    <scope>NUCLEOTIDE SEQUENCE [LARGE SCALE GENOMIC DNA]</scope>
</reference>
<accession>H2Y3Q6</accession>
<dbReference type="PANTHER" id="PTHR43757:SF16">
    <property type="entry name" value="AMINOMETHYLTRANSFERASE, MITOCHONDRIAL"/>
    <property type="match status" value="1"/>
</dbReference>
<dbReference type="GeneTree" id="ENSGT00940000157524"/>
<feature type="binding site" evidence="10">
    <location>
        <position position="200"/>
    </location>
    <ligand>
        <name>substrate</name>
    </ligand>
</feature>
<dbReference type="SUPFAM" id="SSF101790">
    <property type="entry name" value="Aminomethyltransferase beta-barrel domain"/>
    <property type="match status" value="1"/>
</dbReference>
<dbReference type="AlphaFoldDB" id="H2Y3Q6"/>
<evidence type="ECO:0000256" key="9">
    <source>
        <dbReference type="ARBA" id="ARBA00047665"/>
    </source>
</evidence>
<dbReference type="EC" id="2.1.2.10" evidence="11"/>
<dbReference type="FunFam" id="3.30.1360.120:FF:000014">
    <property type="entry name" value="Aminomethyltransferase"/>
    <property type="match status" value="1"/>
</dbReference>
<dbReference type="EMBL" id="EAAA01002642">
    <property type="status" value="NOT_ANNOTATED_CDS"/>
    <property type="molecule type" value="Genomic_DNA"/>
</dbReference>
<name>H2Y3Q6_CIOIN</name>
<sequence>IKTSVLHDFHVKNNAKMVPFAGWTMPIQYKSLGIIDSHHHTRNKVSLFDVSHMLQFKVYGKDKESFIESMTVCDVKGLPENGGSLTVFTNAEGGIMDDAIINQTQQDYLYCVSNAGCSDKISTCLRENLIDFTAKGGEVVLELLDCGLLAVQGPKMAEVLQTGTDTDLSKLYFMQNVEANLFGVDCRITRCGYTGEDGVEISVAKNRAVELAENICSHEDVELAGLGARDSLRLEAGLCLYGNDIDEMTTPVEAGLTWCIGKRRRKEKNFPGAEKIVAQIKSKPSKRRSGLIVSSAIARNGAIVQDGNGNEIGSVTSGCPSPTLSANIAMAYLPLPLSKVGTEVNVLVRKRVVSAKVTKMPFVPANYFMNK</sequence>
<dbReference type="SUPFAM" id="SSF103025">
    <property type="entry name" value="Folate-binding domain"/>
    <property type="match status" value="1"/>
</dbReference>
<dbReference type="InterPro" id="IPR013977">
    <property type="entry name" value="GcvT_C"/>
</dbReference>
<reference evidence="14" key="3">
    <citation type="submission" date="2025-08" db="UniProtKB">
        <authorList>
            <consortium name="Ensembl"/>
        </authorList>
    </citation>
    <scope>IDENTIFICATION</scope>
</reference>
<evidence type="ECO:0000256" key="6">
    <source>
        <dbReference type="ARBA" id="ARBA00022679"/>
    </source>
</evidence>
<evidence type="ECO:0000256" key="4">
    <source>
        <dbReference type="ARBA" id="ARBA00011690"/>
    </source>
</evidence>
<dbReference type="PANTHER" id="PTHR43757">
    <property type="entry name" value="AMINOMETHYLTRANSFERASE"/>
    <property type="match status" value="1"/>
</dbReference>
<dbReference type="Pfam" id="PF08669">
    <property type="entry name" value="GCV_T_C"/>
    <property type="match status" value="1"/>
</dbReference>
<dbReference type="NCBIfam" id="TIGR00528">
    <property type="entry name" value="gcvT"/>
    <property type="match status" value="1"/>
</dbReference>
<feature type="domain" description="Aminomethyltransferase C-terminal" evidence="13">
    <location>
        <begin position="286"/>
        <end position="363"/>
    </location>
</feature>
<evidence type="ECO:0000256" key="8">
    <source>
        <dbReference type="ARBA" id="ARBA00023128"/>
    </source>
</evidence>
<dbReference type="FunFam" id="2.40.30.110:FF:000002">
    <property type="entry name" value="Aminomethyltransferase"/>
    <property type="match status" value="1"/>
</dbReference>
<comment type="subcellular location">
    <subcellularLocation>
        <location evidence="2 11">Mitochondrion</location>
    </subcellularLocation>
</comment>
<dbReference type="Gene3D" id="3.30.70.1400">
    <property type="entry name" value="Aminomethyltransferase beta-barrel domains"/>
    <property type="match status" value="1"/>
</dbReference>
<dbReference type="InterPro" id="IPR006223">
    <property type="entry name" value="GcvT"/>
</dbReference>
<comment type="subunit">
    <text evidence="4 11">The glycine cleavage system is composed of four proteins: P, T, L and H.</text>
</comment>
<dbReference type="Pfam" id="PF01571">
    <property type="entry name" value="GCV_T"/>
    <property type="match status" value="1"/>
</dbReference>
<keyword evidence="7 11" id="KW-0809">Transit peptide</keyword>
<dbReference type="Gene3D" id="3.30.1360.120">
    <property type="entry name" value="Probable tRNA modification gtpase trme, domain 1"/>
    <property type="match status" value="1"/>
</dbReference>
<comment type="function">
    <text evidence="1 11">The glycine cleavage system catalyzes the degradation of glycine.</text>
</comment>
<dbReference type="GO" id="GO:0005960">
    <property type="term" value="C:glycine cleavage complex"/>
    <property type="evidence" value="ECO:0007669"/>
    <property type="project" value="InterPro"/>
</dbReference>
<dbReference type="GO" id="GO:0006546">
    <property type="term" value="P:glycine catabolic process"/>
    <property type="evidence" value="ECO:0007669"/>
    <property type="project" value="InterPro"/>
</dbReference>
<evidence type="ECO:0000256" key="10">
    <source>
        <dbReference type="PIRSR" id="PIRSR006487-1"/>
    </source>
</evidence>
<dbReference type="PIRSF" id="PIRSF006487">
    <property type="entry name" value="GcvT"/>
    <property type="match status" value="1"/>
</dbReference>
<dbReference type="Gene3D" id="4.10.1250.10">
    <property type="entry name" value="Aminomethyltransferase fragment"/>
    <property type="match status" value="1"/>
</dbReference>
<organism evidence="14 15">
    <name type="scientific">Ciona intestinalis</name>
    <name type="common">Transparent sea squirt</name>
    <name type="synonym">Ascidia intestinalis</name>
    <dbReference type="NCBI Taxonomy" id="7719"/>
    <lineage>
        <taxon>Eukaryota</taxon>
        <taxon>Metazoa</taxon>
        <taxon>Chordata</taxon>
        <taxon>Tunicata</taxon>
        <taxon>Ascidiacea</taxon>
        <taxon>Phlebobranchia</taxon>
        <taxon>Cionidae</taxon>
        <taxon>Ciona</taxon>
    </lineage>
</organism>
<dbReference type="InterPro" id="IPR027266">
    <property type="entry name" value="TrmE/GcvT-like"/>
</dbReference>
<keyword evidence="6 11" id="KW-0808">Transferase</keyword>
<dbReference type="InterPro" id="IPR028896">
    <property type="entry name" value="GcvT/YgfZ/DmdA"/>
</dbReference>
<dbReference type="GO" id="GO:0004047">
    <property type="term" value="F:aminomethyltransferase activity"/>
    <property type="evidence" value="ECO:0007669"/>
    <property type="project" value="UniProtKB-EC"/>
</dbReference>
<evidence type="ECO:0000256" key="3">
    <source>
        <dbReference type="ARBA" id="ARBA00008609"/>
    </source>
</evidence>
<dbReference type="Ensembl" id="ENSCINT00000035941.1">
    <property type="protein sequence ID" value="ENSCINP00000036541.1"/>
    <property type="gene ID" value="ENSCING00000023450.1"/>
</dbReference>
<dbReference type="STRING" id="7719.ENSCINP00000036541"/>
<dbReference type="GO" id="GO:0005739">
    <property type="term" value="C:mitochondrion"/>
    <property type="evidence" value="ECO:0000318"/>
    <property type="project" value="GO_Central"/>
</dbReference>
<dbReference type="InParanoid" id="H2Y3Q6"/>